<feature type="transmembrane region" description="Helical" evidence="1">
    <location>
        <begin position="20"/>
        <end position="38"/>
    </location>
</feature>
<proteinExistence type="predicted"/>
<dbReference type="EMBL" id="GGEC01085893">
    <property type="protein sequence ID" value="MBX66377.1"/>
    <property type="molecule type" value="Transcribed_RNA"/>
</dbReference>
<dbReference type="AlphaFoldDB" id="A0A2P2QHJ4"/>
<evidence type="ECO:0000256" key="1">
    <source>
        <dbReference type="SAM" id="Phobius"/>
    </source>
</evidence>
<protein>
    <submittedName>
        <fullName evidence="2">Uncharacterized protein</fullName>
    </submittedName>
</protein>
<keyword evidence="1" id="KW-0472">Membrane</keyword>
<keyword evidence="1" id="KW-0812">Transmembrane</keyword>
<accession>A0A2P2QHJ4</accession>
<evidence type="ECO:0000313" key="2">
    <source>
        <dbReference type="EMBL" id="MBX66377.1"/>
    </source>
</evidence>
<organism evidence="2">
    <name type="scientific">Rhizophora mucronata</name>
    <name type="common">Asiatic mangrove</name>
    <dbReference type="NCBI Taxonomy" id="61149"/>
    <lineage>
        <taxon>Eukaryota</taxon>
        <taxon>Viridiplantae</taxon>
        <taxon>Streptophyta</taxon>
        <taxon>Embryophyta</taxon>
        <taxon>Tracheophyta</taxon>
        <taxon>Spermatophyta</taxon>
        <taxon>Magnoliopsida</taxon>
        <taxon>eudicotyledons</taxon>
        <taxon>Gunneridae</taxon>
        <taxon>Pentapetalae</taxon>
        <taxon>rosids</taxon>
        <taxon>fabids</taxon>
        <taxon>Malpighiales</taxon>
        <taxon>Rhizophoraceae</taxon>
        <taxon>Rhizophora</taxon>
    </lineage>
</organism>
<reference evidence="2" key="1">
    <citation type="submission" date="2018-02" db="EMBL/GenBank/DDBJ databases">
        <title>Rhizophora mucronata_Transcriptome.</title>
        <authorList>
            <person name="Meera S.P."/>
            <person name="Sreeshan A."/>
            <person name="Augustine A."/>
        </authorList>
    </citation>
    <scope>NUCLEOTIDE SEQUENCE</scope>
    <source>
        <tissue evidence="2">Leaf</tissue>
    </source>
</reference>
<name>A0A2P2QHJ4_RHIMU</name>
<sequence length="45" mass="5356">MTTNLLFTHYPQIIPTKPLTFDYFISLPIYNIILAIAIQQKRQIY</sequence>
<keyword evidence="1" id="KW-1133">Transmembrane helix</keyword>